<comment type="caution">
    <text evidence="2">The sequence shown here is derived from an EMBL/GenBank/DDBJ whole genome shotgun (WGS) entry which is preliminary data.</text>
</comment>
<dbReference type="PANTHER" id="PTHR48475">
    <property type="entry name" value="RIBONUCLEASE H"/>
    <property type="match status" value="1"/>
</dbReference>
<dbReference type="STRING" id="157652.A0A371HQW0"/>
<dbReference type="InterPro" id="IPR012337">
    <property type="entry name" value="RNaseH-like_sf"/>
</dbReference>
<protein>
    <recommendedName>
        <fullName evidence="1">RNase H type-1 domain-containing protein</fullName>
    </recommendedName>
</protein>
<evidence type="ECO:0000259" key="1">
    <source>
        <dbReference type="Pfam" id="PF13456"/>
    </source>
</evidence>
<reference evidence="2" key="1">
    <citation type="submission" date="2018-05" db="EMBL/GenBank/DDBJ databases">
        <title>Draft genome of Mucuna pruriens seed.</title>
        <authorList>
            <person name="Nnadi N.E."/>
            <person name="Vos R."/>
            <person name="Hasami M.H."/>
            <person name="Devisetty U.K."/>
            <person name="Aguiy J.C."/>
        </authorList>
    </citation>
    <scope>NUCLEOTIDE SEQUENCE [LARGE SCALE GENOMIC DNA]</scope>
    <source>
        <strain evidence="2">JCA_2017</strain>
    </source>
</reference>
<dbReference type="SUPFAM" id="SSF53098">
    <property type="entry name" value="Ribonuclease H-like"/>
    <property type="match status" value="1"/>
</dbReference>
<accession>A0A371HQW0</accession>
<dbReference type="PANTHER" id="PTHR48475:SF1">
    <property type="entry name" value="RNASE H TYPE-1 DOMAIN-CONTAINING PROTEIN"/>
    <property type="match status" value="1"/>
</dbReference>
<feature type="non-terminal residue" evidence="2">
    <location>
        <position position="1"/>
    </location>
</feature>
<dbReference type="InterPro" id="IPR002156">
    <property type="entry name" value="RNaseH_domain"/>
</dbReference>
<evidence type="ECO:0000313" key="2">
    <source>
        <dbReference type="EMBL" id="RDY05176.1"/>
    </source>
</evidence>
<dbReference type="AlphaFoldDB" id="A0A371HQW0"/>
<feature type="domain" description="RNase H type-1" evidence="1">
    <location>
        <begin position="92"/>
        <end position="197"/>
    </location>
</feature>
<dbReference type="Gene3D" id="3.30.420.10">
    <property type="entry name" value="Ribonuclease H-like superfamily/Ribonuclease H"/>
    <property type="match status" value="1"/>
</dbReference>
<dbReference type="Pfam" id="PF13456">
    <property type="entry name" value="RVT_3"/>
    <property type="match status" value="1"/>
</dbReference>
<dbReference type="GO" id="GO:0003676">
    <property type="term" value="F:nucleic acid binding"/>
    <property type="evidence" value="ECO:0007669"/>
    <property type="project" value="InterPro"/>
</dbReference>
<dbReference type="CDD" id="cd09279">
    <property type="entry name" value="RNase_HI_like"/>
    <property type="match status" value="1"/>
</dbReference>
<dbReference type="Proteomes" id="UP000257109">
    <property type="component" value="Unassembled WGS sequence"/>
</dbReference>
<name>A0A371HQW0_MUCPR</name>
<sequence length="217" mass="25226">MVMEEEARDFLKVIQHSKYEMLDQMHKTPAHILLLSLALAEQLAYHPLDEYHPFFHEFPNEHIMVVEKDEHEIDLGKWKLWFDGALNLLGNGIGVVLASPKGQYFPFSTRLGFDCTNNMVEYEACVMGITMAIKHQVNRLKVFGDLAIVIYQLPREWETRDAKLVPYHEHIMALKEHFEEISFHYVPWGENQMADALETLSAMLQANCGKEMTIHVR</sequence>
<organism evidence="2 3">
    <name type="scientific">Mucuna pruriens</name>
    <name type="common">Velvet bean</name>
    <name type="synonym">Dolichos pruriens</name>
    <dbReference type="NCBI Taxonomy" id="157652"/>
    <lineage>
        <taxon>Eukaryota</taxon>
        <taxon>Viridiplantae</taxon>
        <taxon>Streptophyta</taxon>
        <taxon>Embryophyta</taxon>
        <taxon>Tracheophyta</taxon>
        <taxon>Spermatophyta</taxon>
        <taxon>Magnoliopsida</taxon>
        <taxon>eudicotyledons</taxon>
        <taxon>Gunneridae</taxon>
        <taxon>Pentapetalae</taxon>
        <taxon>rosids</taxon>
        <taxon>fabids</taxon>
        <taxon>Fabales</taxon>
        <taxon>Fabaceae</taxon>
        <taxon>Papilionoideae</taxon>
        <taxon>50 kb inversion clade</taxon>
        <taxon>NPAAA clade</taxon>
        <taxon>indigoferoid/millettioid clade</taxon>
        <taxon>Phaseoleae</taxon>
        <taxon>Mucuna</taxon>
    </lineage>
</organism>
<gene>
    <name evidence="2" type="ORF">CR513_11010</name>
</gene>
<dbReference type="InterPro" id="IPR036397">
    <property type="entry name" value="RNaseH_sf"/>
</dbReference>
<dbReference type="GO" id="GO:0004523">
    <property type="term" value="F:RNA-DNA hybrid ribonuclease activity"/>
    <property type="evidence" value="ECO:0007669"/>
    <property type="project" value="InterPro"/>
</dbReference>
<evidence type="ECO:0000313" key="3">
    <source>
        <dbReference type="Proteomes" id="UP000257109"/>
    </source>
</evidence>
<proteinExistence type="predicted"/>
<dbReference type="EMBL" id="QJKJ01001928">
    <property type="protein sequence ID" value="RDY05176.1"/>
    <property type="molecule type" value="Genomic_DNA"/>
</dbReference>
<keyword evidence="3" id="KW-1185">Reference proteome</keyword>
<dbReference type="OrthoDB" id="2016287at2759"/>